<sequence length="173" mass="19354">MSTYRGPYIASGGEDGVVAIWDAITITPLCISHYSTNSIAGLEFSPDGHLLAAFARDTSTIHLLNVHTHRHITCVDIHRGGPNNKSLSLETGYLIAITWSPLFYRAAYALVAIYRQTRYVFFNCFCVLYLSIFLSSNLPCISSSTSRIYIFLPIHPQLQHLWYTYCSATALVL</sequence>
<dbReference type="Gene3D" id="2.130.10.10">
    <property type="entry name" value="YVTN repeat-like/Quinoprotein amine dehydrogenase"/>
    <property type="match status" value="1"/>
</dbReference>
<dbReference type="PROSITE" id="PS50082">
    <property type="entry name" value="WD_REPEATS_2"/>
    <property type="match status" value="1"/>
</dbReference>
<keyword evidence="2" id="KW-1133">Transmembrane helix</keyword>
<dbReference type="Pfam" id="PF00400">
    <property type="entry name" value="WD40"/>
    <property type="match status" value="1"/>
</dbReference>
<dbReference type="EMBL" id="GDHC01009508">
    <property type="protein sequence ID" value="JAQ09121.1"/>
    <property type="molecule type" value="Transcribed_RNA"/>
</dbReference>
<keyword evidence="2" id="KW-0812">Transmembrane</keyword>
<evidence type="ECO:0000256" key="1">
    <source>
        <dbReference type="PROSITE-ProRule" id="PRU00221"/>
    </source>
</evidence>
<dbReference type="InterPro" id="IPR036322">
    <property type="entry name" value="WD40_repeat_dom_sf"/>
</dbReference>
<reference evidence="3" key="2">
    <citation type="submission" date="2014-07" db="EMBL/GenBank/DDBJ databases">
        <authorList>
            <person name="Hull J."/>
        </authorList>
    </citation>
    <scope>NUCLEOTIDE SEQUENCE</scope>
</reference>
<feature type="repeat" description="WD" evidence="1">
    <location>
        <begin position="6"/>
        <end position="22"/>
    </location>
</feature>
<feature type="transmembrane region" description="Helical" evidence="2">
    <location>
        <begin position="93"/>
        <end position="114"/>
    </location>
</feature>
<evidence type="ECO:0000313" key="3">
    <source>
        <dbReference type="EMBL" id="JAG33499.1"/>
    </source>
</evidence>
<feature type="transmembrane region" description="Helical" evidence="2">
    <location>
        <begin position="120"/>
        <end position="141"/>
    </location>
</feature>
<dbReference type="SUPFAM" id="SSF50978">
    <property type="entry name" value="WD40 repeat-like"/>
    <property type="match status" value="1"/>
</dbReference>
<protein>
    <submittedName>
        <fullName evidence="3">Polyadenylation factor subunit 2</fullName>
    </submittedName>
</protein>
<proteinExistence type="predicted"/>
<dbReference type="InterPro" id="IPR015943">
    <property type="entry name" value="WD40/YVTN_repeat-like_dom_sf"/>
</dbReference>
<keyword evidence="2" id="KW-0472">Membrane</keyword>
<organism evidence="3">
    <name type="scientific">Lygus hesperus</name>
    <name type="common">Western plant bug</name>
    <dbReference type="NCBI Taxonomy" id="30085"/>
    <lineage>
        <taxon>Eukaryota</taxon>
        <taxon>Metazoa</taxon>
        <taxon>Ecdysozoa</taxon>
        <taxon>Arthropoda</taxon>
        <taxon>Hexapoda</taxon>
        <taxon>Insecta</taxon>
        <taxon>Pterygota</taxon>
        <taxon>Neoptera</taxon>
        <taxon>Paraneoptera</taxon>
        <taxon>Hemiptera</taxon>
        <taxon>Heteroptera</taxon>
        <taxon>Panheteroptera</taxon>
        <taxon>Cimicomorpha</taxon>
        <taxon>Miridae</taxon>
        <taxon>Mirini</taxon>
        <taxon>Lygus</taxon>
    </lineage>
</organism>
<evidence type="ECO:0000313" key="4">
    <source>
        <dbReference type="EMBL" id="JAQ09121.1"/>
    </source>
</evidence>
<reference evidence="4" key="3">
    <citation type="journal article" date="2016" name="Gigascience">
        <title>De novo construction of an expanded transcriptome assembly for the western tarnished plant bug, Lygus hesperus.</title>
        <authorList>
            <person name="Tassone E.E."/>
            <person name="Geib S.M."/>
            <person name="Hall B."/>
            <person name="Fabrick J.A."/>
            <person name="Brent C.S."/>
            <person name="Hull J.J."/>
        </authorList>
    </citation>
    <scope>NUCLEOTIDE SEQUENCE</scope>
</reference>
<accession>A0A0A9YMU1</accession>
<evidence type="ECO:0000256" key="2">
    <source>
        <dbReference type="SAM" id="Phobius"/>
    </source>
</evidence>
<dbReference type="InterPro" id="IPR001680">
    <property type="entry name" value="WD40_rpt"/>
</dbReference>
<dbReference type="AlphaFoldDB" id="A0A0A9YMU1"/>
<gene>
    <name evidence="3" type="primary">PFS2</name>
    <name evidence="3" type="ORF">CM83_3415</name>
    <name evidence="4" type="ORF">g.18019</name>
</gene>
<dbReference type="EMBL" id="GBHO01010105">
    <property type="protein sequence ID" value="JAG33499.1"/>
    <property type="molecule type" value="Transcribed_RNA"/>
</dbReference>
<reference evidence="3" key="1">
    <citation type="journal article" date="2014" name="PLoS ONE">
        <title>Transcriptome-Based Identification of ABC Transporters in the Western Tarnished Plant Bug Lygus hesperus.</title>
        <authorList>
            <person name="Hull J.J."/>
            <person name="Chaney K."/>
            <person name="Geib S.M."/>
            <person name="Fabrick J.A."/>
            <person name="Brent C.S."/>
            <person name="Walsh D."/>
            <person name="Lavine L.C."/>
        </authorList>
    </citation>
    <scope>NUCLEOTIDE SEQUENCE</scope>
</reference>
<name>A0A0A9YMU1_LYGHE</name>
<keyword evidence="1" id="KW-0853">WD repeat</keyword>